<dbReference type="STRING" id="1088818.A0A2I0B320"/>
<dbReference type="PANTHER" id="PTHR35292">
    <property type="entry name" value="EXPRESSED PROTEIN"/>
    <property type="match status" value="1"/>
</dbReference>
<keyword evidence="2" id="KW-1185">Reference proteome</keyword>
<proteinExistence type="predicted"/>
<dbReference type="OrthoDB" id="537257at2759"/>
<protein>
    <submittedName>
        <fullName evidence="1">Uncharacterized protein</fullName>
    </submittedName>
</protein>
<gene>
    <name evidence="1" type="ORF">AXF42_Ash015074</name>
</gene>
<dbReference type="PANTHER" id="PTHR35292:SF13">
    <property type="entry name" value="OS03G0581800 PROTEIN"/>
    <property type="match status" value="1"/>
</dbReference>
<sequence length="170" mass="19349">MAARAARSAAGWAFLRPGPAAKLVPRRGFAAGGGAFFFPFRFFESIPLSSTLTYRIDLVSTRFTRFWVLNRALLCCFDVNAFKSCKTMDREPEKIGGCDHYHHGPPRVNFWEDPLSPSKWKEEHIVLVSLAGWGLIIYGGYKLFGGKKEQMEEVILFHMHEKLYSVVPEF</sequence>
<evidence type="ECO:0000313" key="2">
    <source>
        <dbReference type="Proteomes" id="UP000236161"/>
    </source>
</evidence>
<accession>A0A2I0B320</accession>
<organism evidence="1 2">
    <name type="scientific">Apostasia shenzhenica</name>
    <dbReference type="NCBI Taxonomy" id="1088818"/>
    <lineage>
        <taxon>Eukaryota</taxon>
        <taxon>Viridiplantae</taxon>
        <taxon>Streptophyta</taxon>
        <taxon>Embryophyta</taxon>
        <taxon>Tracheophyta</taxon>
        <taxon>Spermatophyta</taxon>
        <taxon>Magnoliopsida</taxon>
        <taxon>Liliopsida</taxon>
        <taxon>Asparagales</taxon>
        <taxon>Orchidaceae</taxon>
        <taxon>Apostasioideae</taxon>
        <taxon>Apostasia</taxon>
    </lineage>
</organism>
<dbReference type="Proteomes" id="UP000236161">
    <property type="component" value="Unassembled WGS sequence"/>
</dbReference>
<evidence type="ECO:0000313" key="1">
    <source>
        <dbReference type="EMBL" id="PKA62190.1"/>
    </source>
</evidence>
<dbReference type="AlphaFoldDB" id="A0A2I0B320"/>
<reference evidence="1 2" key="1">
    <citation type="journal article" date="2017" name="Nature">
        <title>The Apostasia genome and the evolution of orchids.</title>
        <authorList>
            <person name="Zhang G.Q."/>
            <person name="Liu K.W."/>
            <person name="Li Z."/>
            <person name="Lohaus R."/>
            <person name="Hsiao Y.Y."/>
            <person name="Niu S.C."/>
            <person name="Wang J.Y."/>
            <person name="Lin Y.C."/>
            <person name="Xu Q."/>
            <person name="Chen L.J."/>
            <person name="Yoshida K."/>
            <person name="Fujiwara S."/>
            <person name="Wang Z.W."/>
            <person name="Zhang Y.Q."/>
            <person name="Mitsuda N."/>
            <person name="Wang M."/>
            <person name="Liu G.H."/>
            <person name="Pecoraro L."/>
            <person name="Huang H.X."/>
            <person name="Xiao X.J."/>
            <person name="Lin M."/>
            <person name="Wu X.Y."/>
            <person name="Wu W.L."/>
            <person name="Chen Y.Y."/>
            <person name="Chang S.B."/>
            <person name="Sakamoto S."/>
            <person name="Ohme-Takagi M."/>
            <person name="Yagi M."/>
            <person name="Zeng S.J."/>
            <person name="Shen C.Y."/>
            <person name="Yeh C.M."/>
            <person name="Luo Y.B."/>
            <person name="Tsai W.C."/>
            <person name="Van de Peer Y."/>
            <person name="Liu Z.J."/>
        </authorList>
    </citation>
    <scope>NUCLEOTIDE SEQUENCE [LARGE SCALE GENOMIC DNA]</scope>
    <source>
        <strain evidence="2">cv. Shenzhen</strain>
        <tissue evidence="1">Stem</tissue>
    </source>
</reference>
<name>A0A2I0B320_9ASPA</name>
<dbReference type="EMBL" id="KZ451919">
    <property type="protein sequence ID" value="PKA62190.1"/>
    <property type="molecule type" value="Genomic_DNA"/>
</dbReference>